<dbReference type="InterPro" id="IPR016187">
    <property type="entry name" value="CTDL_fold"/>
</dbReference>
<feature type="compositionally biased region" description="Low complexity" evidence="1">
    <location>
        <begin position="185"/>
        <end position="195"/>
    </location>
</feature>
<dbReference type="InterPro" id="IPR016186">
    <property type="entry name" value="C-type_lectin-like/link_sf"/>
</dbReference>
<dbReference type="AlphaFoldDB" id="A0AAE1EK35"/>
<feature type="chain" id="PRO_5042033125" description="C-type lectin domain-containing protein" evidence="2">
    <location>
        <begin position="21"/>
        <end position="216"/>
    </location>
</feature>
<dbReference type="CDD" id="cd00037">
    <property type="entry name" value="CLECT"/>
    <property type="match status" value="1"/>
</dbReference>
<keyword evidence="4" id="KW-1185">Reference proteome</keyword>
<reference evidence="3" key="1">
    <citation type="submission" date="2023-10" db="EMBL/GenBank/DDBJ databases">
        <title>Genome assemblies of two species of porcelain crab, Petrolisthes cinctipes and Petrolisthes manimaculis (Anomura: Porcellanidae).</title>
        <authorList>
            <person name="Angst P."/>
        </authorList>
    </citation>
    <scope>NUCLEOTIDE SEQUENCE</scope>
    <source>
        <strain evidence="3">PB745_01</strain>
        <tissue evidence="3">Gill</tissue>
    </source>
</reference>
<gene>
    <name evidence="3" type="ORF">Pcinc_041157</name>
</gene>
<feature type="compositionally biased region" description="Basic and acidic residues" evidence="1">
    <location>
        <begin position="175"/>
        <end position="184"/>
    </location>
</feature>
<feature type="region of interest" description="Disordered" evidence="1">
    <location>
        <begin position="175"/>
        <end position="216"/>
    </location>
</feature>
<sequence>MTVLLLTVALFIHQGGETAAFNNITNTTTNTTTSTSNRRGMPSPWCYWLPFEPYEREVATYWEAESICRHNGLHLTSVHSAEENNFVLSLLWHGKAERRQVGWGYVWVLVVGRLVERKESGGLTVHQLHSSTGHVEGGWHQGVCICHQEDIGILDTVTNEDDICVRCPTQTTLRFDARPEEQEHSTTTTTTTTTPQTPPPPPPPPIHTTLTLSLIP</sequence>
<feature type="compositionally biased region" description="Pro residues" evidence="1">
    <location>
        <begin position="196"/>
        <end position="206"/>
    </location>
</feature>
<evidence type="ECO:0008006" key="5">
    <source>
        <dbReference type="Google" id="ProtNLM"/>
    </source>
</evidence>
<name>A0AAE1EK35_PETCI</name>
<dbReference type="SUPFAM" id="SSF56436">
    <property type="entry name" value="C-type lectin-like"/>
    <property type="match status" value="1"/>
</dbReference>
<feature type="signal peptide" evidence="2">
    <location>
        <begin position="1"/>
        <end position="20"/>
    </location>
</feature>
<evidence type="ECO:0000313" key="3">
    <source>
        <dbReference type="EMBL" id="KAK3852251.1"/>
    </source>
</evidence>
<accession>A0AAE1EK35</accession>
<protein>
    <recommendedName>
        <fullName evidence="5">C-type lectin domain-containing protein</fullName>
    </recommendedName>
</protein>
<dbReference type="Gene3D" id="3.10.100.10">
    <property type="entry name" value="Mannose-Binding Protein A, subunit A"/>
    <property type="match status" value="1"/>
</dbReference>
<organism evidence="3 4">
    <name type="scientific">Petrolisthes cinctipes</name>
    <name type="common">Flat porcelain crab</name>
    <dbReference type="NCBI Taxonomy" id="88211"/>
    <lineage>
        <taxon>Eukaryota</taxon>
        <taxon>Metazoa</taxon>
        <taxon>Ecdysozoa</taxon>
        <taxon>Arthropoda</taxon>
        <taxon>Crustacea</taxon>
        <taxon>Multicrustacea</taxon>
        <taxon>Malacostraca</taxon>
        <taxon>Eumalacostraca</taxon>
        <taxon>Eucarida</taxon>
        <taxon>Decapoda</taxon>
        <taxon>Pleocyemata</taxon>
        <taxon>Anomura</taxon>
        <taxon>Galatheoidea</taxon>
        <taxon>Porcellanidae</taxon>
        <taxon>Petrolisthes</taxon>
    </lineage>
</organism>
<evidence type="ECO:0000256" key="1">
    <source>
        <dbReference type="SAM" id="MobiDB-lite"/>
    </source>
</evidence>
<proteinExistence type="predicted"/>
<evidence type="ECO:0000313" key="4">
    <source>
        <dbReference type="Proteomes" id="UP001286313"/>
    </source>
</evidence>
<feature type="compositionally biased region" description="Low complexity" evidence="1">
    <location>
        <begin position="207"/>
        <end position="216"/>
    </location>
</feature>
<dbReference type="EMBL" id="JAWQEG010007519">
    <property type="protein sequence ID" value="KAK3852251.1"/>
    <property type="molecule type" value="Genomic_DNA"/>
</dbReference>
<comment type="caution">
    <text evidence="3">The sequence shown here is derived from an EMBL/GenBank/DDBJ whole genome shotgun (WGS) entry which is preliminary data.</text>
</comment>
<dbReference type="Proteomes" id="UP001286313">
    <property type="component" value="Unassembled WGS sequence"/>
</dbReference>
<evidence type="ECO:0000256" key="2">
    <source>
        <dbReference type="SAM" id="SignalP"/>
    </source>
</evidence>
<keyword evidence="2" id="KW-0732">Signal</keyword>